<accession>A0A401UHL9</accession>
<proteinExistence type="predicted"/>
<dbReference type="Pfam" id="PF00884">
    <property type="entry name" value="Sulfatase"/>
    <property type="match status" value="1"/>
</dbReference>
<gene>
    <name evidence="2" type="ORF">Ctaglu_06270</name>
</gene>
<dbReference type="Proteomes" id="UP000287872">
    <property type="component" value="Unassembled WGS sequence"/>
</dbReference>
<dbReference type="Gene3D" id="3.40.50.720">
    <property type="entry name" value="NAD(P)-binding Rossmann-like Domain"/>
    <property type="match status" value="1"/>
</dbReference>
<dbReference type="AlphaFoldDB" id="A0A401UHL9"/>
<evidence type="ECO:0000313" key="3">
    <source>
        <dbReference type="Proteomes" id="UP000287872"/>
    </source>
</evidence>
<dbReference type="InterPro" id="IPR000917">
    <property type="entry name" value="Sulfatase_N"/>
</dbReference>
<dbReference type="OrthoDB" id="1902920at2"/>
<feature type="domain" description="Sulfatase N-terminal" evidence="1">
    <location>
        <begin position="232"/>
        <end position="489"/>
    </location>
</feature>
<dbReference type="EMBL" id="BHYK01000003">
    <property type="protein sequence ID" value="GCD09004.1"/>
    <property type="molecule type" value="Genomic_DNA"/>
</dbReference>
<organism evidence="2 3">
    <name type="scientific">Clostridium tagluense</name>
    <dbReference type="NCBI Taxonomy" id="360422"/>
    <lineage>
        <taxon>Bacteria</taxon>
        <taxon>Bacillati</taxon>
        <taxon>Bacillota</taxon>
        <taxon>Clostridia</taxon>
        <taxon>Eubacteriales</taxon>
        <taxon>Clostridiaceae</taxon>
        <taxon>Clostridium</taxon>
    </lineage>
</organism>
<evidence type="ECO:0000313" key="2">
    <source>
        <dbReference type="EMBL" id="GCD09004.1"/>
    </source>
</evidence>
<keyword evidence="3" id="KW-1185">Reference proteome</keyword>
<dbReference type="SUPFAM" id="SSF53649">
    <property type="entry name" value="Alkaline phosphatase-like"/>
    <property type="match status" value="1"/>
</dbReference>
<name>A0A401UHL9_9CLOT</name>
<protein>
    <recommendedName>
        <fullName evidence="1">Sulfatase N-terminal domain-containing protein</fullName>
    </recommendedName>
</protein>
<dbReference type="RefSeq" id="WP_124998015.1">
    <property type="nucleotide sequence ID" value="NZ_BHYK01000003.1"/>
</dbReference>
<sequence>MNKYNLSLENLIEKYFEKNEKINTVSPINLIGKIIKDKCENKKFAIWGAGEHTTHLHKHLSVEIKEAQFIIDNDKDLTGTEILGFKVIHPSDLKNHDIDVILISSYAGAKGIKKEILDLNLSCEAVNFYEILEGMGVKLEGAFFADPGIYTALYNLKGKYNSSIDKNEKEKYIIKLIYLYLKVRDFDNAKMFINEYIRYEFSNKEKFELLLQDICNLIKALSDSLKKRNGKDIMLMFLDSLRAKDIYSDDPPMKFLNGILKDSLYFEKACSPSIFTYESVPSMLSGDMPFLNSLYKKKTVNEDECSFIRCAINKGFKIKIYALSHWNIIEGENIEYGEESNYAPETLWNAVCDLAESKNEDTLYLLYFCQETHPPHICGNHTILPKGHITPFTCNDVTDQTQEDYSKQYNESLIYIDNQIRFYFDIITDNTVKVIFSDHGQLIDRALSPLKDIGTLAGWNNIRYNVPFIINGKNIIPEKNNKLYSMKNFGKVIEGILDNNVNIVNSDIIEVNFSKINNSVIIEKYKNEGYEDYLYGFKVFVSDKYKLVITGNGKKKIYETSDEFNEIKDKSKVENIIEYFKQKDCDFSIPRW</sequence>
<dbReference type="Gene3D" id="3.40.720.10">
    <property type="entry name" value="Alkaline Phosphatase, subunit A"/>
    <property type="match status" value="1"/>
</dbReference>
<comment type="caution">
    <text evidence="2">The sequence shown here is derived from an EMBL/GenBank/DDBJ whole genome shotgun (WGS) entry which is preliminary data.</text>
</comment>
<reference evidence="2 3" key="1">
    <citation type="submission" date="2018-11" db="EMBL/GenBank/DDBJ databases">
        <title>Genome sequencing and assembly of Clostridium tagluense strain A121.</title>
        <authorList>
            <person name="Murakami T."/>
            <person name="Segawa T."/>
            <person name="Shcherbakova V.A."/>
            <person name="Mori H."/>
            <person name="Yoshimura Y."/>
        </authorList>
    </citation>
    <scope>NUCLEOTIDE SEQUENCE [LARGE SCALE GENOMIC DNA]</scope>
    <source>
        <strain evidence="2 3">A121</strain>
    </source>
</reference>
<dbReference type="InterPro" id="IPR017850">
    <property type="entry name" value="Alkaline_phosphatase_core_sf"/>
</dbReference>
<evidence type="ECO:0000259" key="1">
    <source>
        <dbReference type="Pfam" id="PF00884"/>
    </source>
</evidence>